<gene>
    <name evidence="2" type="ORF">KIF53_16615</name>
</gene>
<evidence type="ECO:0000313" key="2">
    <source>
        <dbReference type="EMBL" id="MBW8289257.1"/>
    </source>
</evidence>
<reference evidence="2 3" key="1">
    <citation type="submission" date="2021-05" db="EMBL/GenBank/DDBJ databases">
        <title>Draft Whole Genome Sequencing Of Biosensor Chromobacterium violaceum Strain CV026 Reveals A Regulatory RNA In Chromobacterium violaceum Phenotype Regulatory Network.</title>
        <authorList>
            <person name="Hong K.W."/>
            <person name="Chan K.G."/>
            <person name="Chang C.-Y."/>
        </authorList>
    </citation>
    <scope>NUCLEOTIDE SEQUENCE [LARGE SCALE GENOMIC DNA]</scope>
    <source>
        <strain evidence="2 3">ATCC 31532</strain>
    </source>
</reference>
<accession>A0ABS7FGS0</accession>
<dbReference type="RefSeq" id="WP_052258172.1">
    <property type="nucleotide sequence ID" value="NZ_CP142381.1"/>
</dbReference>
<comment type="caution">
    <text evidence="2">The sequence shown here is derived from an EMBL/GenBank/DDBJ whole genome shotgun (WGS) entry which is preliminary data.</text>
</comment>
<name>A0ABS7FGS0_9NEIS</name>
<dbReference type="EMBL" id="JAHDTB010000016">
    <property type="protein sequence ID" value="MBW8289257.1"/>
    <property type="molecule type" value="Genomic_DNA"/>
</dbReference>
<feature type="domain" description="Iminophenyl-pyruvate dimer synthase" evidence="1">
    <location>
        <begin position="31"/>
        <end position="244"/>
    </location>
</feature>
<evidence type="ECO:0000259" key="1">
    <source>
        <dbReference type="Pfam" id="PF12902"/>
    </source>
</evidence>
<dbReference type="InterPro" id="IPR012347">
    <property type="entry name" value="Ferritin-like"/>
</dbReference>
<dbReference type="GeneID" id="89686625"/>
<evidence type="ECO:0000313" key="3">
    <source>
        <dbReference type="Proteomes" id="UP000711178"/>
    </source>
</evidence>
<sequence>MTKRIPAFQIDKKFIQGLLSATTPAQLHFYLQKAIELEHSTIPPYLTAMLSLKPGQNREIGKLIHGIVMQEMLHMTISANILIAIGGHPRINTPDFIPNYPGPLPMGIADGLIVGIEAFSLDLTRKTFMGIEEPTDPIPVHEMIGLYAKGQEPEFHTIGEYYESIKYKLDELSGQLQFGQLPQQVLNYFPPQVLFPIIDVDSAKKAIDVIITQGEGTSASPYQNPNAPEKLEDLAHYYKFESIANGREITPCPDGKGYCFGGKPIPFNQDGVWPMPPTPKPEDYPENSQERTLIERFAYSYSSLLNSLHRAFNGEPGQMDTAIGLMFDLKVLSASLMNPSMLLGYDKGQPKPPIGLSFVYRDVQNGMSYN</sequence>
<dbReference type="SUPFAM" id="SSF47240">
    <property type="entry name" value="Ferritin-like"/>
    <property type="match status" value="1"/>
</dbReference>
<dbReference type="Gene3D" id="1.20.1260.10">
    <property type="match status" value="1"/>
</dbReference>
<keyword evidence="3" id="KW-1185">Reference proteome</keyword>
<dbReference type="PANTHER" id="PTHR34400">
    <property type="match status" value="1"/>
</dbReference>
<dbReference type="PANTHER" id="PTHR34400:SF4">
    <property type="entry name" value="MEMBRANE PROTEIN"/>
    <property type="match status" value="1"/>
</dbReference>
<protein>
    <submittedName>
        <fullName evidence="2">Ferritin-like protein</fullName>
    </submittedName>
</protein>
<dbReference type="Pfam" id="PF12902">
    <property type="entry name" value="Ferritin-like"/>
    <property type="match status" value="1"/>
</dbReference>
<dbReference type="Proteomes" id="UP000711178">
    <property type="component" value="Unassembled WGS sequence"/>
</dbReference>
<dbReference type="InterPro" id="IPR009078">
    <property type="entry name" value="Ferritin-like_SF"/>
</dbReference>
<dbReference type="InterPro" id="IPR026820">
    <property type="entry name" value="VioB/RebD_dom"/>
</dbReference>
<organism evidence="2 3">
    <name type="scientific">Chromobacterium subtsugae</name>
    <dbReference type="NCBI Taxonomy" id="251747"/>
    <lineage>
        <taxon>Bacteria</taxon>
        <taxon>Pseudomonadati</taxon>
        <taxon>Pseudomonadota</taxon>
        <taxon>Betaproteobacteria</taxon>
        <taxon>Neisseriales</taxon>
        <taxon>Chromobacteriaceae</taxon>
        <taxon>Chromobacterium</taxon>
    </lineage>
</organism>
<proteinExistence type="predicted"/>